<comment type="caution">
    <text evidence="1">The sequence shown here is derived from an EMBL/GenBank/DDBJ whole genome shotgun (WGS) entry which is preliminary data.</text>
</comment>
<name>A0ACC0WND9_9STRA</name>
<accession>A0ACC0WND9</accession>
<evidence type="ECO:0000313" key="1">
    <source>
        <dbReference type="EMBL" id="KAI9920393.1"/>
    </source>
</evidence>
<gene>
    <name evidence="1" type="ORF">PsorP6_015526</name>
</gene>
<reference evidence="1 2" key="1">
    <citation type="journal article" date="2022" name="bioRxiv">
        <title>The genome of the oomycete Peronosclerospora sorghi, a cosmopolitan pathogen of maize and sorghum, is inflated with dispersed pseudogenes.</title>
        <authorList>
            <person name="Fletcher K."/>
            <person name="Martin F."/>
            <person name="Isakeit T."/>
            <person name="Cavanaugh K."/>
            <person name="Magill C."/>
            <person name="Michelmore R."/>
        </authorList>
    </citation>
    <scope>NUCLEOTIDE SEQUENCE [LARGE SCALE GENOMIC DNA]</scope>
    <source>
        <strain evidence="1">P6</strain>
    </source>
</reference>
<dbReference type="EMBL" id="CM047589">
    <property type="protein sequence ID" value="KAI9920393.1"/>
    <property type="molecule type" value="Genomic_DNA"/>
</dbReference>
<protein>
    <submittedName>
        <fullName evidence="1">Uncharacterized protein</fullName>
    </submittedName>
</protein>
<sequence length="110" mass="11726">MTAPDGVRPNESQLDELMLLIGTGTPPDVDSQPKQYRSSTPSHSSSATGSSLSKAPHCAPVSAPMPSTSNASDLDYPEGNVHFRMEIPEGYGPRDFVRGVQVTDIQPSLE</sequence>
<keyword evidence="2" id="KW-1185">Reference proteome</keyword>
<proteinExistence type="predicted"/>
<evidence type="ECO:0000313" key="2">
    <source>
        <dbReference type="Proteomes" id="UP001163321"/>
    </source>
</evidence>
<dbReference type="Proteomes" id="UP001163321">
    <property type="component" value="Chromosome 10"/>
</dbReference>
<organism evidence="1 2">
    <name type="scientific">Peronosclerospora sorghi</name>
    <dbReference type="NCBI Taxonomy" id="230839"/>
    <lineage>
        <taxon>Eukaryota</taxon>
        <taxon>Sar</taxon>
        <taxon>Stramenopiles</taxon>
        <taxon>Oomycota</taxon>
        <taxon>Peronosporomycetes</taxon>
        <taxon>Peronosporales</taxon>
        <taxon>Peronosporaceae</taxon>
        <taxon>Peronosclerospora</taxon>
    </lineage>
</organism>